<feature type="active site" evidence="9">
    <location>
        <position position="60"/>
    </location>
</feature>
<feature type="binding site" description="in other chain" evidence="9">
    <location>
        <position position="63"/>
    </location>
    <ligand>
        <name>ATP</name>
        <dbReference type="ChEBI" id="CHEBI:30616"/>
        <note>ligand shared between dimeric partners</note>
    </ligand>
</feature>
<keyword evidence="7 9" id="KW-0460">Magnesium</keyword>
<sequence length="408" mass="43390">MDKSAGEIKHTATDEYAGTGEHVGTDKSAGKIKHSEKGCVKAAERGNEMSEIVFCRSGGCTAKLGAGILSRVLEKLPKGPKDENLLVGFDSHDDAAVYQVSEDLAIVQTLDFFPPMVKDPYTFGKIAATNALSDIYAMGGEVKTALNIVCFPEAYSLNILGEILRGGSEKVIEAGGTLAGGHSIADSDVKYGLSVTGLVNPKKIWKNVGAKPGDALVLTKGLGTGIICAADRVGEASEESMDAAILSMTTLNREASLCARQYEIHACTDVTGFGFLGHLHEMMGGETACRIFWKDIPVLGDALAYAEEFLITGGGQKNRNYVGDRVRFDGIPFGAEEVLFDPQTAGGLLFALPREPAERLVGDLTCAFPLASIVGEVTEKKEPEITVLCEHGPEYHPVTGRKCSADQR</sequence>
<evidence type="ECO:0000313" key="13">
    <source>
        <dbReference type="EMBL" id="SFR69405.1"/>
    </source>
</evidence>
<dbReference type="Pfam" id="PF02769">
    <property type="entry name" value="AIRS_C"/>
    <property type="match status" value="1"/>
</dbReference>
<feature type="binding site" description="in other chain" evidence="9">
    <location>
        <begin position="91"/>
        <end position="93"/>
    </location>
    <ligand>
        <name>ATP</name>
        <dbReference type="ChEBI" id="CHEBI:30616"/>
        <note>ligand shared between dimeric partners</note>
    </ligand>
</feature>
<dbReference type="Gene3D" id="3.90.650.10">
    <property type="entry name" value="PurM-like C-terminal domain"/>
    <property type="match status" value="1"/>
</dbReference>
<feature type="binding site" evidence="9">
    <location>
        <position position="94"/>
    </location>
    <ligand>
        <name>Mg(2+)</name>
        <dbReference type="ChEBI" id="CHEBI:18420"/>
    </ligand>
</feature>
<evidence type="ECO:0000256" key="2">
    <source>
        <dbReference type="ARBA" id="ARBA00022679"/>
    </source>
</evidence>
<comment type="function">
    <text evidence="9">Synthesizes selenophosphate from selenide and ATP.</text>
</comment>
<comment type="catalytic activity">
    <reaction evidence="9">
        <text>hydrogenselenide + ATP + H2O = selenophosphate + AMP + phosphate + 2 H(+)</text>
        <dbReference type="Rhea" id="RHEA:18737"/>
        <dbReference type="ChEBI" id="CHEBI:15377"/>
        <dbReference type="ChEBI" id="CHEBI:15378"/>
        <dbReference type="ChEBI" id="CHEBI:16144"/>
        <dbReference type="ChEBI" id="CHEBI:29317"/>
        <dbReference type="ChEBI" id="CHEBI:30616"/>
        <dbReference type="ChEBI" id="CHEBI:43474"/>
        <dbReference type="ChEBI" id="CHEBI:456215"/>
        <dbReference type="EC" id="2.7.9.3"/>
    </reaction>
</comment>
<comment type="subunit">
    <text evidence="9">Homodimer.</text>
</comment>
<evidence type="ECO:0000256" key="7">
    <source>
        <dbReference type="ARBA" id="ARBA00022842"/>
    </source>
</evidence>
<evidence type="ECO:0000256" key="1">
    <source>
        <dbReference type="ARBA" id="ARBA00008026"/>
    </source>
</evidence>
<keyword evidence="4 9" id="KW-0547">Nucleotide-binding</keyword>
<dbReference type="PIRSF" id="PIRSF036407">
    <property type="entry name" value="Selenphspht_syn"/>
    <property type="match status" value="1"/>
</dbReference>
<dbReference type="InterPro" id="IPR036921">
    <property type="entry name" value="PurM-like_N_sf"/>
</dbReference>
<evidence type="ECO:0000256" key="9">
    <source>
        <dbReference type="HAMAP-Rule" id="MF_00625"/>
    </source>
</evidence>
<dbReference type="EMBL" id="FOZC01000003">
    <property type="protein sequence ID" value="SFR69405.1"/>
    <property type="molecule type" value="Genomic_DNA"/>
</dbReference>
<evidence type="ECO:0000256" key="3">
    <source>
        <dbReference type="ARBA" id="ARBA00022723"/>
    </source>
</evidence>
<keyword evidence="8 9" id="KW-0711">Selenium</keyword>
<evidence type="ECO:0000256" key="4">
    <source>
        <dbReference type="ARBA" id="ARBA00022741"/>
    </source>
</evidence>
<dbReference type="GO" id="GO:0005524">
    <property type="term" value="F:ATP binding"/>
    <property type="evidence" value="ECO:0007669"/>
    <property type="project" value="UniProtKB-UniRule"/>
</dbReference>
<feature type="binding site" evidence="9">
    <location>
        <begin position="181"/>
        <end position="183"/>
    </location>
    <ligand>
        <name>ATP</name>
        <dbReference type="ChEBI" id="CHEBI:30616"/>
        <note>ligand shared between dimeric partners</note>
    </ligand>
</feature>
<evidence type="ECO:0000256" key="6">
    <source>
        <dbReference type="ARBA" id="ARBA00022840"/>
    </source>
</evidence>
<gene>
    <name evidence="9" type="primary">selD</name>
    <name evidence="13" type="ORF">SAMN02910262_00700</name>
</gene>
<dbReference type="InterPro" id="IPR016188">
    <property type="entry name" value="PurM-like_N"/>
</dbReference>
<dbReference type="Proteomes" id="UP000214760">
    <property type="component" value="Unassembled WGS sequence"/>
</dbReference>
<evidence type="ECO:0000259" key="11">
    <source>
        <dbReference type="Pfam" id="PF00586"/>
    </source>
</evidence>
<dbReference type="HAMAP" id="MF_00625">
    <property type="entry name" value="SelD"/>
    <property type="match status" value="1"/>
</dbReference>
<keyword evidence="2 9" id="KW-0808">Transferase</keyword>
<dbReference type="CDD" id="cd02195">
    <property type="entry name" value="SelD"/>
    <property type="match status" value="1"/>
</dbReference>
<comment type="similarity">
    <text evidence="1 9">Belongs to the selenophosphate synthase 1 family. Class I subfamily.</text>
</comment>
<dbReference type="Pfam" id="PF00586">
    <property type="entry name" value="AIRS"/>
    <property type="match status" value="1"/>
</dbReference>
<dbReference type="PANTHER" id="PTHR10256">
    <property type="entry name" value="SELENIDE, WATER DIKINASE"/>
    <property type="match status" value="1"/>
</dbReference>
<evidence type="ECO:0000313" key="14">
    <source>
        <dbReference type="Proteomes" id="UP000214760"/>
    </source>
</evidence>
<evidence type="ECO:0000256" key="10">
    <source>
        <dbReference type="SAM" id="MobiDB-lite"/>
    </source>
</evidence>
<keyword evidence="6 9" id="KW-0067">ATP-binding</keyword>
<protein>
    <recommendedName>
        <fullName evidence="9">Selenide, water dikinase</fullName>
        <ecNumber evidence="9">2.7.9.3</ecNumber>
    </recommendedName>
    <alternativeName>
        <fullName evidence="9">Selenium donor protein</fullName>
    </alternativeName>
    <alternativeName>
        <fullName evidence="9">Selenophosphate synthase</fullName>
    </alternativeName>
</protein>
<evidence type="ECO:0000256" key="8">
    <source>
        <dbReference type="ARBA" id="ARBA00023266"/>
    </source>
</evidence>
<evidence type="ECO:0000256" key="5">
    <source>
        <dbReference type="ARBA" id="ARBA00022777"/>
    </source>
</evidence>
<dbReference type="AlphaFoldDB" id="A0A1I6IRN8"/>
<dbReference type="SUPFAM" id="SSF56042">
    <property type="entry name" value="PurM C-terminal domain-like"/>
    <property type="match status" value="1"/>
</dbReference>
<feature type="domain" description="PurM-like N-terminal" evidence="11">
    <location>
        <begin position="93"/>
        <end position="199"/>
    </location>
</feature>
<organism evidence="13 14">
    <name type="scientific">[Clostridium] aminophilum</name>
    <dbReference type="NCBI Taxonomy" id="1526"/>
    <lineage>
        <taxon>Bacteria</taxon>
        <taxon>Bacillati</taxon>
        <taxon>Bacillota</taxon>
        <taxon>Clostridia</taxon>
        <taxon>Lachnospirales</taxon>
        <taxon>Lachnospiraceae</taxon>
    </lineage>
</organism>
<dbReference type="GO" id="GO:0004756">
    <property type="term" value="F:selenide, water dikinase activity"/>
    <property type="evidence" value="ECO:0007669"/>
    <property type="project" value="UniProtKB-UniRule"/>
</dbReference>
<dbReference type="EC" id="2.7.9.3" evidence="9"/>
<keyword evidence="3 9" id="KW-0479">Metal-binding</keyword>
<dbReference type="GO" id="GO:0005737">
    <property type="term" value="C:cytoplasm"/>
    <property type="evidence" value="ECO:0007669"/>
    <property type="project" value="TreeGrafter"/>
</dbReference>
<feature type="binding site" description="in other chain" evidence="9">
    <location>
        <position position="134"/>
    </location>
    <ligand>
        <name>ATP</name>
        <dbReference type="ChEBI" id="CHEBI:30616"/>
        <note>ligand shared between dimeric partners</note>
    </ligand>
</feature>
<dbReference type="NCBIfam" id="TIGR00476">
    <property type="entry name" value="selD"/>
    <property type="match status" value="1"/>
</dbReference>
<dbReference type="SUPFAM" id="SSF55326">
    <property type="entry name" value="PurM N-terminal domain-like"/>
    <property type="match status" value="1"/>
</dbReference>
<feature type="binding site" evidence="9">
    <location>
        <position position="269"/>
    </location>
    <ligand>
        <name>Mg(2+)</name>
        <dbReference type="ChEBI" id="CHEBI:18420"/>
    </ligand>
</feature>
<dbReference type="InterPro" id="IPR004536">
    <property type="entry name" value="SPS/SelD"/>
</dbReference>
<feature type="site" description="Important for catalytic activity" evidence="9">
    <location>
        <position position="63"/>
    </location>
</feature>
<dbReference type="InterPro" id="IPR010918">
    <property type="entry name" value="PurM-like_C_dom"/>
</dbReference>
<evidence type="ECO:0000259" key="12">
    <source>
        <dbReference type="Pfam" id="PF02769"/>
    </source>
</evidence>
<feature type="region of interest" description="Disordered" evidence="10">
    <location>
        <begin position="1"/>
        <end position="29"/>
    </location>
</feature>
<dbReference type="InterPro" id="IPR023061">
    <property type="entry name" value="SelD_I"/>
</dbReference>
<accession>A0A1I6IRN8</accession>
<dbReference type="Gene3D" id="3.30.1330.10">
    <property type="entry name" value="PurM-like, N-terminal domain"/>
    <property type="match status" value="1"/>
</dbReference>
<dbReference type="GO" id="GO:0000287">
    <property type="term" value="F:magnesium ion binding"/>
    <property type="evidence" value="ECO:0007669"/>
    <property type="project" value="UniProtKB-UniRule"/>
</dbReference>
<feature type="binding site" description="in other chain" evidence="9">
    <location>
        <position position="111"/>
    </location>
    <ligand>
        <name>ATP</name>
        <dbReference type="ChEBI" id="CHEBI:30616"/>
        <note>ligand shared between dimeric partners</note>
    </ligand>
</feature>
<dbReference type="GO" id="GO:0016260">
    <property type="term" value="P:selenocysteine biosynthetic process"/>
    <property type="evidence" value="ECO:0007669"/>
    <property type="project" value="InterPro"/>
</dbReference>
<feature type="compositionally biased region" description="Basic and acidic residues" evidence="10">
    <location>
        <begin position="1"/>
        <end position="13"/>
    </location>
</feature>
<keyword evidence="5 9" id="KW-0418">Kinase</keyword>
<dbReference type="PANTHER" id="PTHR10256:SF0">
    <property type="entry name" value="INACTIVE SELENIDE, WATER DIKINASE-LIKE PROTEIN-RELATED"/>
    <property type="match status" value="1"/>
</dbReference>
<comment type="cofactor">
    <cofactor evidence="9">
        <name>Mg(2+)</name>
        <dbReference type="ChEBI" id="CHEBI:18420"/>
    </cofactor>
    <text evidence="9">Binds 1 Mg(2+) ion per monomer.</text>
</comment>
<reference evidence="13 14" key="1">
    <citation type="submission" date="2016-10" db="EMBL/GenBank/DDBJ databases">
        <authorList>
            <person name="de Groot N.N."/>
        </authorList>
    </citation>
    <scope>NUCLEOTIDE SEQUENCE [LARGE SCALE GENOMIC DNA]</scope>
    <source>
        <strain evidence="13 14">F</strain>
    </source>
</reference>
<name>A0A1I6IRN8_9FIRM</name>
<proteinExistence type="inferred from homology"/>
<dbReference type="InterPro" id="IPR036676">
    <property type="entry name" value="PurM-like_C_sf"/>
</dbReference>
<feature type="domain" description="PurM-like C-terminal" evidence="12">
    <location>
        <begin position="211"/>
        <end position="387"/>
    </location>
</feature>
<feature type="binding site" evidence="9">
    <location>
        <position position="134"/>
    </location>
    <ligand>
        <name>Mg(2+)</name>
        <dbReference type="ChEBI" id="CHEBI:18420"/>
    </ligand>
</feature>